<evidence type="ECO:0000313" key="5">
    <source>
        <dbReference type="Proteomes" id="UP000478090"/>
    </source>
</evidence>
<evidence type="ECO:0000259" key="3">
    <source>
        <dbReference type="Pfam" id="PF00326"/>
    </source>
</evidence>
<dbReference type="SUPFAM" id="SSF53474">
    <property type="entry name" value="alpha/beta-Hydrolases"/>
    <property type="match status" value="1"/>
</dbReference>
<comment type="caution">
    <text evidence="4">The sequence shown here is derived from an EMBL/GenBank/DDBJ whole genome shotgun (WGS) entry which is preliminary data.</text>
</comment>
<gene>
    <name evidence="4" type="ORF">GTP27_21870</name>
</gene>
<protein>
    <submittedName>
        <fullName evidence="4">Prolyl oligopeptidase family serine peptidase</fullName>
    </submittedName>
</protein>
<feature type="chain" id="PRO_5045184847" evidence="2">
    <location>
        <begin position="24"/>
        <end position="667"/>
    </location>
</feature>
<dbReference type="RefSeq" id="WP_161041212.1">
    <property type="nucleotide sequence ID" value="NZ_WWCM01000026.1"/>
</dbReference>
<proteinExistence type="predicted"/>
<accession>A0ABW9VS02</accession>
<dbReference type="EMBL" id="WWCM01000026">
    <property type="protein sequence ID" value="MYM41955.1"/>
    <property type="molecule type" value="Genomic_DNA"/>
</dbReference>
<dbReference type="PANTHER" id="PTHR42776:SF27">
    <property type="entry name" value="DIPEPTIDYL PEPTIDASE FAMILY MEMBER 6"/>
    <property type="match status" value="1"/>
</dbReference>
<name>A0ABW9VS02_9BURK</name>
<dbReference type="Gene3D" id="2.120.10.30">
    <property type="entry name" value="TolB, C-terminal domain"/>
    <property type="match status" value="1"/>
</dbReference>
<feature type="domain" description="Peptidase S9 prolyl oligopeptidase catalytic" evidence="3">
    <location>
        <begin position="448"/>
        <end position="666"/>
    </location>
</feature>
<dbReference type="InterPro" id="IPR001375">
    <property type="entry name" value="Peptidase_S9_cat"/>
</dbReference>
<dbReference type="InterPro" id="IPR011042">
    <property type="entry name" value="6-blade_b-propeller_TolB-like"/>
</dbReference>
<evidence type="ECO:0000256" key="1">
    <source>
        <dbReference type="ARBA" id="ARBA00022801"/>
    </source>
</evidence>
<dbReference type="Proteomes" id="UP000478090">
    <property type="component" value="Unassembled WGS sequence"/>
</dbReference>
<dbReference type="SUPFAM" id="SSF82171">
    <property type="entry name" value="DPP6 N-terminal domain-like"/>
    <property type="match status" value="1"/>
</dbReference>
<dbReference type="PANTHER" id="PTHR42776">
    <property type="entry name" value="SERINE PEPTIDASE S9 FAMILY MEMBER"/>
    <property type="match status" value="1"/>
</dbReference>
<dbReference type="InterPro" id="IPR029058">
    <property type="entry name" value="AB_hydrolase_fold"/>
</dbReference>
<evidence type="ECO:0000256" key="2">
    <source>
        <dbReference type="SAM" id="SignalP"/>
    </source>
</evidence>
<reference evidence="4 5" key="1">
    <citation type="submission" date="2019-12" db="EMBL/GenBank/DDBJ databases">
        <title>Novel species isolated from a subtropical stream in China.</title>
        <authorList>
            <person name="Lu H."/>
        </authorList>
    </citation>
    <scope>NUCLEOTIDE SEQUENCE [LARGE SCALE GENOMIC DNA]</scope>
    <source>
        <strain evidence="4 5">CY13W</strain>
    </source>
</reference>
<keyword evidence="5" id="KW-1185">Reference proteome</keyword>
<keyword evidence="2" id="KW-0732">Signal</keyword>
<sequence>MPFRYLLLLAAAAFQLMCLPAKADERPSLSDFFSQPQLSAAVFSPNGQYLAVKIGASGKRERLAVLELATEKITVVGNFTDADIGDFQWVNDQRLAFTAADREAAQGNQRYWPGLYAVNRDGTGFRQLALRAATPFITDASATRNTRDLLSNHTFLLAQAGAQNSDYLYVQERHYSGRAQVDYVSLLKVNTVTGRLAAEAIATPDHAKHWLLDYQGEPRLVQTLDKGISSILYLDPASKAWRKLAEFNAYGESKGHFSPLSFGPDGTLYVIASHGQNTSAVYTFDVNKLTLSEKPLVRLEGYDFSGHLVMNEQKLLGVRYLNDAYATEWLDDEFKAMQAKVDSMLPNTINLLTAPRRAETPWVLVNSYADIWPNRTMLYNRSTQKLMAVGEAHPTIKPEQMARTTLVHYQARDGLDIPAWLTIPQGEGKNLPMVVLVHGGPYMRGSSWHWDPEVQFLASRGYAVLQPEYRGSTGFGKKHFRAGWKQWGLKMQDDIADGTRWAIARGTADAQRVCIAGASYGGYATLMGLVNDTDLYRCGIEWAGVTDINLMRTGHWAYVSDMSESWKEYGIPQLVGDPEKDAEQLKATSPILQAARIKQPLLLAHGGSDLRVPLVHGTRFYQAVKQTNPDVEWVEYPDEGHGWSLPATRYDFWARVEKFLDKHIGKH</sequence>
<evidence type="ECO:0000313" key="4">
    <source>
        <dbReference type="EMBL" id="MYM41955.1"/>
    </source>
</evidence>
<organism evidence="4 5">
    <name type="scientific">Duganella qianjiadongensis</name>
    <dbReference type="NCBI Taxonomy" id="2692176"/>
    <lineage>
        <taxon>Bacteria</taxon>
        <taxon>Pseudomonadati</taxon>
        <taxon>Pseudomonadota</taxon>
        <taxon>Betaproteobacteria</taxon>
        <taxon>Burkholderiales</taxon>
        <taxon>Oxalobacteraceae</taxon>
        <taxon>Telluria group</taxon>
        <taxon>Duganella</taxon>
    </lineage>
</organism>
<feature type="signal peptide" evidence="2">
    <location>
        <begin position="1"/>
        <end position="23"/>
    </location>
</feature>
<dbReference type="Pfam" id="PF00326">
    <property type="entry name" value="Peptidase_S9"/>
    <property type="match status" value="1"/>
</dbReference>
<keyword evidence="1" id="KW-0378">Hydrolase</keyword>
<dbReference type="Gene3D" id="3.40.50.1820">
    <property type="entry name" value="alpha/beta hydrolase"/>
    <property type="match status" value="1"/>
</dbReference>